<keyword evidence="7 8" id="KW-0472">Membrane</keyword>
<evidence type="ECO:0000313" key="10">
    <source>
        <dbReference type="Proteomes" id="UP000318717"/>
    </source>
</evidence>
<feature type="transmembrane region" description="Helical" evidence="8">
    <location>
        <begin position="95"/>
        <end position="114"/>
    </location>
</feature>
<evidence type="ECO:0000256" key="4">
    <source>
        <dbReference type="ARBA" id="ARBA00022475"/>
    </source>
</evidence>
<feature type="transmembrane region" description="Helical" evidence="8">
    <location>
        <begin position="216"/>
        <end position="233"/>
    </location>
</feature>
<feature type="transmembrane region" description="Helical" evidence="8">
    <location>
        <begin position="7"/>
        <end position="34"/>
    </location>
</feature>
<accession>A0A4Y3HQ21</accession>
<feature type="transmembrane region" description="Helical" evidence="8">
    <location>
        <begin position="186"/>
        <end position="204"/>
    </location>
</feature>
<dbReference type="OrthoDB" id="5739612at2"/>
<feature type="transmembrane region" description="Helical" evidence="8">
    <location>
        <begin position="40"/>
        <end position="58"/>
    </location>
</feature>
<evidence type="ECO:0000256" key="7">
    <source>
        <dbReference type="ARBA" id="ARBA00023136"/>
    </source>
</evidence>
<keyword evidence="4 8" id="KW-1003">Cell membrane</keyword>
<comment type="caution">
    <text evidence="9">The sequence shown here is derived from an EMBL/GenBank/DDBJ whole genome shotgun (WGS) entry which is preliminary data.</text>
</comment>
<evidence type="ECO:0000256" key="3">
    <source>
        <dbReference type="ARBA" id="ARBA00022448"/>
    </source>
</evidence>
<comment type="subcellular location">
    <subcellularLocation>
        <location evidence="1 8">Cell membrane</location>
        <topology evidence="1 8">Multi-pass membrane protein</topology>
    </subcellularLocation>
</comment>
<proteinExistence type="inferred from homology"/>
<organism evidence="9 10">
    <name type="scientific">Vibrio inusitatus NBRC 102082</name>
    <dbReference type="NCBI Taxonomy" id="1219070"/>
    <lineage>
        <taxon>Bacteria</taxon>
        <taxon>Pseudomonadati</taxon>
        <taxon>Pseudomonadota</taxon>
        <taxon>Gammaproteobacteria</taxon>
        <taxon>Vibrionales</taxon>
        <taxon>Vibrionaceae</taxon>
        <taxon>Vibrio</taxon>
    </lineage>
</organism>
<dbReference type="AlphaFoldDB" id="A0A4Y3HQ21"/>
<name>A0A4Y3HQ21_9VIBR</name>
<keyword evidence="5 8" id="KW-0812">Transmembrane</keyword>
<sequence>MGLAAVFVFFAGMIRGYSGFGFAIIAALCLSFVYSPFESIAIALTLDLLSSLCLLSGIKREINKRLLALLSAGMLGAIPISLLFISQISAHQLKMMIAGFSFIAGTLIMLNLKVSWLNQRYALLAGAISGFSMTTASAGGPPLVLYLLNLSLNARELRATAIVFFIFSSLASLTGLLYVDAISAESIQFSLLLFPAAVIGNMVGKKLFNQYPDPSPRKTIAPILVMLALLIILF</sequence>
<dbReference type="PANTHER" id="PTHR30269">
    <property type="entry name" value="TRANSMEMBRANE PROTEIN YFCA"/>
    <property type="match status" value="1"/>
</dbReference>
<dbReference type="Pfam" id="PF01925">
    <property type="entry name" value="TauE"/>
    <property type="match status" value="1"/>
</dbReference>
<keyword evidence="3" id="KW-0813">Transport</keyword>
<dbReference type="InterPro" id="IPR002781">
    <property type="entry name" value="TM_pro_TauE-like"/>
</dbReference>
<evidence type="ECO:0000256" key="2">
    <source>
        <dbReference type="ARBA" id="ARBA00009142"/>
    </source>
</evidence>
<dbReference type="EMBL" id="BJLF01000001">
    <property type="protein sequence ID" value="GEA49249.1"/>
    <property type="molecule type" value="Genomic_DNA"/>
</dbReference>
<reference evidence="9 10" key="1">
    <citation type="submission" date="2019-06" db="EMBL/GenBank/DDBJ databases">
        <title>Whole genome shotgun sequence of Vibrio inusitatus NBRC 102082.</title>
        <authorList>
            <person name="Hosoyama A."/>
            <person name="Uohara A."/>
            <person name="Ohji S."/>
            <person name="Ichikawa N."/>
        </authorList>
    </citation>
    <scope>NUCLEOTIDE SEQUENCE [LARGE SCALE GENOMIC DNA]</scope>
    <source>
        <strain evidence="9 10">NBRC 102082</strain>
    </source>
</reference>
<comment type="similarity">
    <text evidence="2 8">Belongs to the 4-toluene sulfonate uptake permease (TSUP) (TC 2.A.102) family.</text>
</comment>
<dbReference type="Proteomes" id="UP000318717">
    <property type="component" value="Unassembled WGS sequence"/>
</dbReference>
<keyword evidence="6 8" id="KW-1133">Transmembrane helix</keyword>
<feature type="transmembrane region" description="Helical" evidence="8">
    <location>
        <begin position="121"/>
        <end position="139"/>
    </location>
</feature>
<feature type="transmembrane region" description="Helical" evidence="8">
    <location>
        <begin position="159"/>
        <end position="179"/>
    </location>
</feature>
<protein>
    <recommendedName>
        <fullName evidence="8">Probable membrane transporter protein</fullName>
    </recommendedName>
</protein>
<dbReference type="RefSeq" id="WP_141343956.1">
    <property type="nucleotide sequence ID" value="NZ_BJLF01000001.1"/>
</dbReference>
<dbReference type="PANTHER" id="PTHR30269:SF37">
    <property type="entry name" value="MEMBRANE TRANSPORTER PROTEIN"/>
    <property type="match status" value="1"/>
</dbReference>
<dbReference type="InterPro" id="IPR052017">
    <property type="entry name" value="TSUP"/>
</dbReference>
<feature type="transmembrane region" description="Helical" evidence="8">
    <location>
        <begin position="67"/>
        <end position="89"/>
    </location>
</feature>
<evidence type="ECO:0000256" key="5">
    <source>
        <dbReference type="ARBA" id="ARBA00022692"/>
    </source>
</evidence>
<gene>
    <name evidence="9" type="ORF">VIN01S_00530</name>
</gene>
<keyword evidence="10" id="KW-1185">Reference proteome</keyword>
<evidence type="ECO:0000256" key="1">
    <source>
        <dbReference type="ARBA" id="ARBA00004651"/>
    </source>
</evidence>
<evidence type="ECO:0000256" key="8">
    <source>
        <dbReference type="RuleBase" id="RU363041"/>
    </source>
</evidence>
<dbReference type="GO" id="GO:0005886">
    <property type="term" value="C:plasma membrane"/>
    <property type="evidence" value="ECO:0007669"/>
    <property type="project" value="UniProtKB-SubCell"/>
</dbReference>
<evidence type="ECO:0000313" key="9">
    <source>
        <dbReference type="EMBL" id="GEA49249.1"/>
    </source>
</evidence>
<evidence type="ECO:0000256" key="6">
    <source>
        <dbReference type="ARBA" id="ARBA00022989"/>
    </source>
</evidence>